<feature type="transmembrane region" description="Helical" evidence="1">
    <location>
        <begin position="21"/>
        <end position="42"/>
    </location>
</feature>
<dbReference type="Pfam" id="PF13400">
    <property type="entry name" value="Tad"/>
    <property type="match status" value="1"/>
</dbReference>
<protein>
    <submittedName>
        <fullName evidence="3">Pilus assembly protein TadG-related protein</fullName>
    </submittedName>
</protein>
<sequence length="145" mass="15267">MTRVDPVRHHRRNRARRSDDGHASVFLIMLIPVIAVVFALVVEAGQALVAKSELLTVAHSAARVGAHQVDPAATLGEGAPVLDPDGARQAATDHLHEAGMSGQVSVVGERVVVLARTAYTPNLLPIGEQQIEVQASAAALQPSPR</sequence>
<comment type="caution">
    <text evidence="3">The sequence shown here is derived from an EMBL/GenBank/DDBJ whole genome shotgun (WGS) entry which is preliminary data.</text>
</comment>
<dbReference type="Proteomes" id="UP001356095">
    <property type="component" value="Unassembled WGS sequence"/>
</dbReference>
<evidence type="ECO:0000259" key="2">
    <source>
        <dbReference type="Pfam" id="PF13400"/>
    </source>
</evidence>
<dbReference type="EMBL" id="JAUZMY010000016">
    <property type="protein sequence ID" value="MEE2038927.1"/>
    <property type="molecule type" value="Genomic_DNA"/>
</dbReference>
<dbReference type="RefSeq" id="WP_330092700.1">
    <property type="nucleotide sequence ID" value="NZ_JAUZMY010000016.1"/>
</dbReference>
<accession>A0ABU7K9N2</accession>
<keyword evidence="1" id="KW-0812">Transmembrane</keyword>
<keyword evidence="4" id="KW-1185">Reference proteome</keyword>
<dbReference type="InterPro" id="IPR028087">
    <property type="entry name" value="Tad_N"/>
</dbReference>
<evidence type="ECO:0000313" key="3">
    <source>
        <dbReference type="EMBL" id="MEE2038927.1"/>
    </source>
</evidence>
<evidence type="ECO:0000313" key="4">
    <source>
        <dbReference type="Proteomes" id="UP001356095"/>
    </source>
</evidence>
<gene>
    <name evidence="3" type="ORF">Q8791_17045</name>
</gene>
<proteinExistence type="predicted"/>
<feature type="domain" description="Putative Flp pilus-assembly TadG-like N-terminal" evidence="2">
    <location>
        <begin position="23"/>
        <end position="66"/>
    </location>
</feature>
<keyword evidence="1" id="KW-1133">Transmembrane helix</keyword>
<reference evidence="3 4" key="1">
    <citation type="submission" date="2023-08" db="EMBL/GenBank/DDBJ databases">
        <authorList>
            <person name="Girao M."/>
            <person name="Carvalho M.F."/>
        </authorList>
    </citation>
    <scope>NUCLEOTIDE SEQUENCE [LARGE SCALE GENOMIC DNA]</scope>
    <source>
        <strain evidence="3 4">CT-R113</strain>
    </source>
</reference>
<organism evidence="3 4">
    <name type="scientific">Nocardiopsis codii</name>
    <dbReference type="NCBI Taxonomy" id="3065942"/>
    <lineage>
        <taxon>Bacteria</taxon>
        <taxon>Bacillati</taxon>
        <taxon>Actinomycetota</taxon>
        <taxon>Actinomycetes</taxon>
        <taxon>Streptosporangiales</taxon>
        <taxon>Nocardiopsidaceae</taxon>
        <taxon>Nocardiopsis</taxon>
    </lineage>
</organism>
<evidence type="ECO:0000256" key="1">
    <source>
        <dbReference type="SAM" id="Phobius"/>
    </source>
</evidence>
<keyword evidence="1" id="KW-0472">Membrane</keyword>
<name>A0ABU7K9N2_9ACTN</name>